<protein>
    <recommendedName>
        <fullName evidence="5">DegV family protein</fullName>
    </recommendedName>
</protein>
<dbReference type="InterPro" id="IPR050270">
    <property type="entry name" value="DegV_domain_contain"/>
</dbReference>
<organism evidence="2 4">
    <name type="scientific">Didymodactylos carnosus</name>
    <dbReference type="NCBI Taxonomy" id="1234261"/>
    <lineage>
        <taxon>Eukaryota</taxon>
        <taxon>Metazoa</taxon>
        <taxon>Spiralia</taxon>
        <taxon>Gnathifera</taxon>
        <taxon>Rotifera</taxon>
        <taxon>Eurotatoria</taxon>
        <taxon>Bdelloidea</taxon>
        <taxon>Philodinida</taxon>
        <taxon>Philodinidae</taxon>
        <taxon>Didymodactylos</taxon>
    </lineage>
</organism>
<evidence type="ECO:0000313" key="2">
    <source>
        <dbReference type="EMBL" id="CAF0720631.1"/>
    </source>
</evidence>
<evidence type="ECO:0008006" key="5">
    <source>
        <dbReference type="Google" id="ProtNLM"/>
    </source>
</evidence>
<dbReference type="InterPro" id="IPR043168">
    <property type="entry name" value="DegV_C"/>
</dbReference>
<gene>
    <name evidence="2" type="ORF">OVA965_LOCUS6</name>
    <name evidence="3" type="ORF">TMI583_LOCUS6</name>
</gene>
<dbReference type="Gene3D" id="3.40.50.10170">
    <property type="match status" value="1"/>
</dbReference>
<reference evidence="2" key="1">
    <citation type="submission" date="2021-02" db="EMBL/GenBank/DDBJ databases">
        <authorList>
            <person name="Nowell W R."/>
        </authorList>
    </citation>
    <scope>NUCLEOTIDE SEQUENCE</scope>
</reference>
<keyword evidence="1" id="KW-0446">Lipid-binding</keyword>
<dbReference type="Gene3D" id="3.30.1180.10">
    <property type="match status" value="1"/>
</dbReference>
<dbReference type="Proteomes" id="UP000682733">
    <property type="component" value="Unassembled WGS sequence"/>
</dbReference>
<dbReference type="PANTHER" id="PTHR33434:SF2">
    <property type="entry name" value="FATTY ACID-BINDING PROTEIN TM_1468"/>
    <property type="match status" value="1"/>
</dbReference>
<comment type="caution">
    <text evidence="2">The sequence shown here is derived from an EMBL/GenBank/DDBJ whole genome shotgun (WGS) entry which is preliminary data.</text>
</comment>
<dbReference type="GO" id="GO:0008289">
    <property type="term" value="F:lipid binding"/>
    <property type="evidence" value="ECO:0007669"/>
    <property type="project" value="UniProtKB-KW"/>
</dbReference>
<dbReference type="Proteomes" id="UP000677228">
    <property type="component" value="Unassembled WGS sequence"/>
</dbReference>
<dbReference type="EMBL" id="CAJNOK010000001">
    <property type="protein sequence ID" value="CAF0720631.1"/>
    <property type="molecule type" value="Genomic_DNA"/>
</dbReference>
<dbReference type="PANTHER" id="PTHR33434">
    <property type="entry name" value="DEGV DOMAIN-CONTAINING PROTEIN DR_1986-RELATED"/>
    <property type="match status" value="1"/>
</dbReference>
<dbReference type="PROSITE" id="PS51482">
    <property type="entry name" value="DEGV"/>
    <property type="match status" value="1"/>
</dbReference>
<dbReference type="SUPFAM" id="SSF82549">
    <property type="entry name" value="DAK1/DegV-like"/>
    <property type="match status" value="1"/>
</dbReference>
<dbReference type="NCBIfam" id="TIGR00762">
    <property type="entry name" value="DegV"/>
    <property type="match status" value="1"/>
</dbReference>
<dbReference type="InterPro" id="IPR003797">
    <property type="entry name" value="DegV"/>
</dbReference>
<proteinExistence type="predicted"/>
<sequence length="283" mass="31630">MEKIVFLYDSACTIGDEEAKKLNAIKIPLMIIEGEKIFNDLPEEINSKQIIDGMKKGLSYKTSMTSLGKLIVMIEELSEKYDRIIFFPVSKGLSGQYDQAKNLESQYPKFSCIDARDGLDVTAQLMREARALLQKGGSLQQIQELANKRHTKFGCMFALNSVEGLIRSGRAGKTLGGLAKALKIKILVNFSTSLEKVAFVTKMEKALDRMLAFLKAKLKLTDTSVIKRICIYDGAASPKLIEYLISKCKQVLKISYDPEILFLPNIFVVHAYENALGLTIEVE</sequence>
<dbReference type="AlphaFoldDB" id="A0A8S2CJT8"/>
<dbReference type="EMBL" id="CAJOBA010000001">
    <property type="protein sequence ID" value="CAF3491661.1"/>
    <property type="molecule type" value="Genomic_DNA"/>
</dbReference>
<dbReference type="Pfam" id="PF02645">
    <property type="entry name" value="DegV"/>
    <property type="match status" value="1"/>
</dbReference>
<evidence type="ECO:0000313" key="3">
    <source>
        <dbReference type="EMBL" id="CAF3491661.1"/>
    </source>
</evidence>
<accession>A0A8S2CJT8</accession>
<evidence type="ECO:0000256" key="1">
    <source>
        <dbReference type="ARBA" id="ARBA00023121"/>
    </source>
</evidence>
<name>A0A8S2CJT8_9BILA</name>
<evidence type="ECO:0000313" key="4">
    <source>
        <dbReference type="Proteomes" id="UP000677228"/>
    </source>
</evidence>